<dbReference type="EMBL" id="JBHUFB010000008">
    <property type="protein sequence ID" value="MFD1811807.1"/>
    <property type="molecule type" value="Genomic_DNA"/>
</dbReference>
<keyword evidence="2" id="KW-1185">Reference proteome</keyword>
<proteinExistence type="predicted"/>
<dbReference type="PANTHER" id="PTHR34387">
    <property type="entry name" value="SLR1258 PROTEIN"/>
    <property type="match status" value="1"/>
</dbReference>
<gene>
    <name evidence="1" type="ORF">ACFSJG_06235</name>
</gene>
<dbReference type="PANTHER" id="PTHR34387:SF1">
    <property type="entry name" value="PERIPLASMIC IMMUNOGENIC PROTEIN"/>
    <property type="match status" value="1"/>
</dbReference>
<evidence type="ECO:0000313" key="1">
    <source>
        <dbReference type="EMBL" id="MFD1811807.1"/>
    </source>
</evidence>
<accession>A0ABW4P027</accession>
<dbReference type="RefSeq" id="WP_378484348.1">
    <property type="nucleotide sequence ID" value="NZ_JBHUFB010000008.1"/>
</dbReference>
<dbReference type="Proteomes" id="UP001597286">
    <property type="component" value="Unassembled WGS sequence"/>
</dbReference>
<name>A0ABW4P027_9NOCA</name>
<reference evidence="2" key="1">
    <citation type="journal article" date="2019" name="Int. J. Syst. Evol. Microbiol.">
        <title>The Global Catalogue of Microorganisms (GCM) 10K type strain sequencing project: providing services to taxonomists for standard genome sequencing and annotation.</title>
        <authorList>
            <consortium name="The Broad Institute Genomics Platform"/>
            <consortium name="The Broad Institute Genome Sequencing Center for Infectious Disease"/>
            <person name="Wu L."/>
            <person name="Ma J."/>
        </authorList>
    </citation>
    <scope>NUCLEOTIDE SEQUENCE [LARGE SCALE GENOMIC DNA]</scope>
    <source>
        <strain evidence="2">DT72</strain>
    </source>
</reference>
<organism evidence="1 2">
    <name type="scientific">Rhodococcus gannanensis</name>
    <dbReference type="NCBI Taxonomy" id="1960308"/>
    <lineage>
        <taxon>Bacteria</taxon>
        <taxon>Bacillati</taxon>
        <taxon>Actinomycetota</taxon>
        <taxon>Actinomycetes</taxon>
        <taxon>Mycobacteriales</taxon>
        <taxon>Nocardiaceae</taxon>
        <taxon>Rhodococcus</taxon>
    </lineage>
</organism>
<dbReference type="Gene3D" id="3.30.70.2970">
    <property type="entry name" value="Protein of unknown function (DUF541), domain 2"/>
    <property type="match status" value="1"/>
</dbReference>
<dbReference type="Gene3D" id="3.30.110.170">
    <property type="entry name" value="Protein of unknown function (DUF541), domain 1"/>
    <property type="match status" value="1"/>
</dbReference>
<protein>
    <submittedName>
        <fullName evidence="1">SIMPL domain-containing protein</fullName>
    </submittedName>
</protein>
<dbReference type="Pfam" id="PF04402">
    <property type="entry name" value="SIMPL"/>
    <property type="match status" value="1"/>
</dbReference>
<dbReference type="InterPro" id="IPR007497">
    <property type="entry name" value="SIMPL/DUF541"/>
</dbReference>
<dbReference type="InterPro" id="IPR052022">
    <property type="entry name" value="26kDa_periplasmic_antigen"/>
</dbReference>
<sequence length="229" mass="24663">MSQQSIAITVTGHAEREFAPNRCTVVLRVHADGATREAASEPAAAAIASVTEQVIALREQDDSPIKRWTLDEIRHTRHRPYSQSGKSKPWVYQSSASITVTFTDFRGIGGFVERAAESDAVNVEHLRWWVSRKAEARRLAKVRHLAVLDAITKAQGYTESLGFGAFQAVAIADPGMLGVAPPAPARPLGAPMMRAVAAPLDGAAGGPELMLEPDRITIVADVEARFEAS</sequence>
<evidence type="ECO:0000313" key="2">
    <source>
        <dbReference type="Proteomes" id="UP001597286"/>
    </source>
</evidence>
<comment type="caution">
    <text evidence="1">The sequence shown here is derived from an EMBL/GenBank/DDBJ whole genome shotgun (WGS) entry which is preliminary data.</text>
</comment>